<keyword evidence="2" id="KW-1185">Reference proteome</keyword>
<gene>
    <name evidence="1" type="ORF">NCWK1_2679</name>
</gene>
<dbReference type="AlphaFoldDB" id="A0A2H6LI73"/>
<sequence>MLANFKCNKKVYLLTKISAIFHKTRFGFLNFPVILPHQKSSKYEYKRIYSSTHLNKAYVFKEL</sequence>
<dbReference type="EMBL" id="BDGE01000042">
    <property type="protein sequence ID" value="GBE92920.1"/>
    <property type="molecule type" value="Genomic_DNA"/>
</dbReference>
<dbReference type="Proteomes" id="UP000236527">
    <property type="component" value="Unassembled WGS sequence"/>
</dbReference>
<reference evidence="2" key="1">
    <citation type="journal article" date="2018" name="Genome Announc.">
        <title>Draft Genome Sequence of the Nitrogen-Fixing and Hormogonia-Inducing Cyanobacterium Nostoc cycadae Strain WK-1, Isolated from the Coralloid Roots of Cycas revoluta.</title>
        <authorList>
            <person name="Kanesaki Y."/>
            <person name="Hirose M."/>
            <person name="Hirose Y."/>
            <person name="Fujisawa T."/>
            <person name="Nakamura Y."/>
            <person name="Watanabe S."/>
            <person name="Matsunaga S."/>
            <person name="Uchida H."/>
            <person name="Murakami A."/>
        </authorList>
    </citation>
    <scope>NUCLEOTIDE SEQUENCE [LARGE SCALE GENOMIC DNA]</scope>
    <source>
        <strain evidence="2">WK-1</strain>
    </source>
</reference>
<name>A0A2H6LI73_9NOSO</name>
<protein>
    <submittedName>
        <fullName evidence="1">Uncharacterized protein</fullName>
    </submittedName>
</protein>
<evidence type="ECO:0000313" key="2">
    <source>
        <dbReference type="Proteomes" id="UP000236527"/>
    </source>
</evidence>
<evidence type="ECO:0000313" key="1">
    <source>
        <dbReference type="EMBL" id="GBE92920.1"/>
    </source>
</evidence>
<proteinExistence type="predicted"/>
<accession>A0A2H6LI73</accession>
<organism evidence="1 2">
    <name type="scientific">Nostoc cycadae WK-1</name>
    <dbReference type="NCBI Taxonomy" id="1861711"/>
    <lineage>
        <taxon>Bacteria</taxon>
        <taxon>Bacillati</taxon>
        <taxon>Cyanobacteriota</taxon>
        <taxon>Cyanophyceae</taxon>
        <taxon>Nostocales</taxon>
        <taxon>Nostocaceae</taxon>
        <taxon>Nostoc</taxon>
    </lineage>
</organism>
<comment type="caution">
    <text evidence="1">The sequence shown here is derived from an EMBL/GenBank/DDBJ whole genome shotgun (WGS) entry which is preliminary data.</text>
</comment>